<dbReference type="Proteomes" id="UP000015106">
    <property type="component" value="Unassembled WGS sequence"/>
</dbReference>
<dbReference type="PANTHER" id="PTHR31264:SF9">
    <property type="entry name" value="F-BOX DOMAIN-CONTAINING PROTEIN"/>
    <property type="match status" value="1"/>
</dbReference>
<reference evidence="2" key="1">
    <citation type="journal article" date="2013" name="Nature">
        <title>Draft genome of the wheat A-genome progenitor Triticum urartu.</title>
        <authorList>
            <person name="Ling H.Q."/>
            <person name="Zhao S."/>
            <person name="Liu D."/>
            <person name="Wang J."/>
            <person name="Sun H."/>
            <person name="Zhang C."/>
            <person name="Fan H."/>
            <person name="Li D."/>
            <person name="Dong L."/>
            <person name="Tao Y."/>
            <person name="Gao C."/>
            <person name="Wu H."/>
            <person name="Li Y."/>
            <person name="Cui Y."/>
            <person name="Guo X."/>
            <person name="Zheng S."/>
            <person name="Wang B."/>
            <person name="Yu K."/>
            <person name="Liang Q."/>
            <person name="Yang W."/>
            <person name="Lou X."/>
            <person name="Chen J."/>
            <person name="Feng M."/>
            <person name="Jian J."/>
            <person name="Zhang X."/>
            <person name="Luo G."/>
            <person name="Jiang Y."/>
            <person name="Liu J."/>
            <person name="Wang Z."/>
            <person name="Sha Y."/>
            <person name="Zhang B."/>
            <person name="Wu H."/>
            <person name="Tang D."/>
            <person name="Shen Q."/>
            <person name="Xue P."/>
            <person name="Zou S."/>
            <person name="Wang X."/>
            <person name="Liu X."/>
            <person name="Wang F."/>
            <person name="Yang Y."/>
            <person name="An X."/>
            <person name="Dong Z."/>
            <person name="Zhang K."/>
            <person name="Zhang X."/>
            <person name="Luo M.C."/>
            <person name="Dvorak J."/>
            <person name="Tong Y."/>
            <person name="Wang J."/>
            <person name="Yang H."/>
            <person name="Li Z."/>
            <person name="Wang D."/>
            <person name="Zhang A."/>
            <person name="Wang J."/>
        </authorList>
    </citation>
    <scope>NUCLEOTIDE SEQUENCE</scope>
    <source>
        <strain evidence="2">cv. G1812</strain>
    </source>
</reference>
<dbReference type="PANTHER" id="PTHR31264">
    <property type="entry name" value="OS07G0554500 PROTEIN-RELATED"/>
    <property type="match status" value="1"/>
</dbReference>
<dbReference type="EnsemblPlants" id="TuG1812S0000967000.01.T01">
    <property type="protein sequence ID" value="TuG1812S0000967000.01.T01.s_cds31922"/>
    <property type="gene ID" value="TuG1812S0000967000.01"/>
</dbReference>
<protein>
    <submittedName>
        <fullName evidence="1">Uncharacterized protein</fullName>
    </submittedName>
</protein>
<dbReference type="AlphaFoldDB" id="A0A8R7RB32"/>
<dbReference type="Gramene" id="TuG1812S0000967000.01.T01">
    <property type="protein sequence ID" value="TuG1812S0000967000.01.T01.s_cds31922"/>
    <property type="gene ID" value="TuG1812S0000967000.01"/>
</dbReference>
<accession>A0A8R7RB32</accession>
<evidence type="ECO:0000313" key="2">
    <source>
        <dbReference type="Proteomes" id="UP000015106"/>
    </source>
</evidence>
<organism evidence="1 2">
    <name type="scientific">Triticum urartu</name>
    <name type="common">Red wild einkorn</name>
    <name type="synonym">Crithodium urartu</name>
    <dbReference type="NCBI Taxonomy" id="4572"/>
    <lineage>
        <taxon>Eukaryota</taxon>
        <taxon>Viridiplantae</taxon>
        <taxon>Streptophyta</taxon>
        <taxon>Embryophyta</taxon>
        <taxon>Tracheophyta</taxon>
        <taxon>Spermatophyta</taxon>
        <taxon>Magnoliopsida</taxon>
        <taxon>Liliopsida</taxon>
        <taxon>Poales</taxon>
        <taxon>Poaceae</taxon>
        <taxon>BOP clade</taxon>
        <taxon>Pooideae</taxon>
        <taxon>Triticodae</taxon>
        <taxon>Triticeae</taxon>
        <taxon>Triticinae</taxon>
        <taxon>Triticum</taxon>
    </lineage>
</organism>
<proteinExistence type="predicted"/>
<reference evidence="1" key="2">
    <citation type="submission" date="2022-06" db="UniProtKB">
        <authorList>
            <consortium name="EnsemblPlants"/>
        </authorList>
    </citation>
    <scope>IDENTIFICATION</scope>
</reference>
<keyword evidence="2" id="KW-1185">Reference proteome</keyword>
<sequence length="144" mass="16437">MLDTRMMEFSIVDLPPGKWSKEGVAIVEAGEGRLGMFGFHGKTASELSYTFASNKGKSLSQWQMEKTISLDSSYKYCIRGATGRYLLLMRTETLANSYMENTLYEYLSLDVKKLQLPKVCLKQQKPFLLFETHIYTNFPPSLLP</sequence>
<evidence type="ECO:0000313" key="1">
    <source>
        <dbReference type="EnsemblPlants" id="TuG1812S0000967000.01.T01.s_cds31922"/>
    </source>
</evidence>
<name>A0A8R7RB32_TRIUA</name>